<dbReference type="Pfam" id="PF10756">
    <property type="entry name" value="bPH_6"/>
    <property type="match status" value="1"/>
</dbReference>
<dbReference type="RefSeq" id="WP_197466768.1">
    <property type="nucleotide sequence ID" value="NZ_LSRE01000010.1"/>
</dbReference>
<evidence type="ECO:0000259" key="2">
    <source>
        <dbReference type="Pfam" id="PF10756"/>
    </source>
</evidence>
<dbReference type="EMBL" id="LSRE01000010">
    <property type="protein sequence ID" value="KXO99119.1"/>
    <property type="molecule type" value="Genomic_DNA"/>
</dbReference>
<reference evidence="3 4" key="1">
    <citation type="submission" date="2016-02" db="EMBL/GenBank/DDBJ databases">
        <authorList>
            <person name="Teng J.L."/>
            <person name="Tang Y."/>
            <person name="Huang Y."/>
            <person name="Guo F."/>
            <person name="Wei W."/>
            <person name="Chen J.H."/>
            <person name="Wong S.Y."/>
            <person name="Lau S.K."/>
            <person name="Woo P.C."/>
        </authorList>
    </citation>
    <scope>NUCLEOTIDE SEQUENCE [LARGE SCALE GENOMIC DNA]</scope>
    <source>
        <strain evidence="3 4">JCM 13375</strain>
    </source>
</reference>
<dbReference type="Proteomes" id="UP000070409">
    <property type="component" value="Unassembled WGS sequence"/>
</dbReference>
<comment type="caution">
    <text evidence="3">The sequence shown here is derived from an EMBL/GenBank/DDBJ whole genome shotgun (WGS) entry which is preliminary data.</text>
</comment>
<keyword evidence="1" id="KW-0812">Transmembrane</keyword>
<evidence type="ECO:0000313" key="3">
    <source>
        <dbReference type="EMBL" id="KXO99119.1"/>
    </source>
</evidence>
<proteinExistence type="predicted"/>
<evidence type="ECO:0000256" key="1">
    <source>
        <dbReference type="SAM" id="Phobius"/>
    </source>
</evidence>
<keyword evidence="4" id="KW-1185">Reference proteome</keyword>
<accession>A0A137ZLR7</accession>
<feature type="transmembrane region" description="Helical" evidence="1">
    <location>
        <begin position="74"/>
        <end position="95"/>
    </location>
</feature>
<name>A0A137ZLR7_9ACTN</name>
<keyword evidence="1" id="KW-0472">Membrane</keyword>
<gene>
    <name evidence="3" type="ORF">AXK61_17740</name>
</gene>
<feature type="transmembrane region" description="Helical" evidence="1">
    <location>
        <begin position="42"/>
        <end position="62"/>
    </location>
</feature>
<feature type="domain" description="Low molecular weight protein antigen 6 PH" evidence="2">
    <location>
        <begin position="96"/>
        <end position="166"/>
    </location>
</feature>
<protein>
    <recommendedName>
        <fullName evidence="2">Low molecular weight protein antigen 6 PH domain-containing protein</fullName>
    </recommendedName>
</protein>
<evidence type="ECO:0000313" key="4">
    <source>
        <dbReference type="Proteomes" id="UP000070409"/>
    </source>
</evidence>
<keyword evidence="1" id="KW-1133">Transmembrane helix</keyword>
<dbReference type="InterPro" id="IPR019692">
    <property type="entry name" value="CFP-6_PH"/>
</dbReference>
<organism evidence="3 4">
    <name type="scientific">Tsukamurella pseudospumae</name>
    <dbReference type="NCBI Taxonomy" id="239498"/>
    <lineage>
        <taxon>Bacteria</taxon>
        <taxon>Bacillati</taxon>
        <taxon>Actinomycetota</taxon>
        <taxon>Actinomycetes</taxon>
        <taxon>Mycobacteriales</taxon>
        <taxon>Tsukamurellaceae</taxon>
        <taxon>Tsukamurella</taxon>
    </lineage>
</organism>
<sequence>MSESPAAPASTGATRTVTTDHTADTAVPIAAGDRVVFKHPSIALIGVALFAVCLAPIVGPWTVGRSVDGSTAGVGAAVLGWALLVIPVLLALWILRVRTVIGPDGVRSVRVLRATTIAWDEMSGIRIGNNGAVYAVRADGSEVRLPAVTISQLPRVAAASGGRIPDVTAE</sequence>